<dbReference type="Proteomes" id="UP000657574">
    <property type="component" value="Unassembled WGS sequence"/>
</dbReference>
<dbReference type="EMBL" id="BMQA01000014">
    <property type="protein sequence ID" value="GGJ28450.1"/>
    <property type="molecule type" value="Genomic_DNA"/>
</dbReference>
<feature type="compositionally biased region" description="Basic and acidic residues" evidence="1">
    <location>
        <begin position="84"/>
        <end position="94"/>
    </location>
</feature>
<accession>A0A917NU63</accession>
<reference evidence="2" key="1">
    <citation type="journal article" date="2014" name="Int. J. Syst. Evol. Microbiol.">
        <title>Complete genome sequence of Corynebacterium casei LMG S-19264T (=DSM 44701T), isolated from a smear-ripened cheese.</title>
        <authorList>
            <consortium name="US DOE Joint Genome Institute (JGI-PGF)"/>
            <person name="Walter F."/>
            <person name="Albersmeier A."/>
            <person name="Kalinowski J."/>
            <person name="Ruckert C."/>
        </authorList>
    </citation>
    <scope>NUCLEOTIDE SEQUENCE</scope>
    <source>
        <strain evidence="2">JCM 3086</strain>
    </source>
</reference>
<evidence type="ECO:0000256" key="1">
    <source>
        <dbReference type="SAM" id="MobiDB-lite"/>
    </source>
</evidence>
<reference evidence="2" key="2">
    <citation type="submission" date="2020-09" db="EMBL/GenBank/DDBJ databases">
        <authorList>
            <person name="Sun Q."/>
            <person name="Ohkuma M."/>
        </authorList>
    </citation>
    <scope>NUCLEOTIDE SEQUENCE</scope>
    <source>
        <strain evidence="2">JCM 3086</strain>
    </source>
</reference>
<dbReference type="AlphaFoldDB" id="A0A917NU63"/>
<protein>
    <submittedName>
        <fullName evidence="2">Uncharacterized protein</fullName>
    </submittedName>
</protein>
<feature type="region of interest" description="Disordered" evidence="1">
    <location>
        <begin position="70"/>
        <end position="94"/>
    </location>
</feature>
<keyword evidence="3" id="KW-1185">Reference proteome</keyword>
<comment type="caution">
    <text evidence="2">The sequence shown here is derived from an EMBL/GenBank/DDBJ whole genome shotgun (WGS) entry which is preliminary data.</text>
</comment>
<name>A0A917NU63_9ACTN</name>
<sequence length="131" mass="14209">MCPDGWHLTDDIDDFLAHAGDFLRSRAALHNTPLADIENLRTRGADPHGAEATVFGRLESGGEVRAISYRTPRGGLGTLTPPRSRPEGRGRITGGTDREQVVCWCREFPVDIGEKSVIDLIDAASRRAATA</sequence>
<evidence type="ECO:0000313" key="3">
    <source>
        <dbReference type="Proteomes" id="UP000657574"/>
    </source>
</evidence>
<proteinExistence type="predicted"/>
<organism evidence="2 3">
    <name type="scientific">Streptomyces brasiliensis</name>
    <dbReference type="NCBI Taxonomy" id="1954"/>
    <lineage>
        <taxon>Bacteria</taxon>
        <taxon>Bacillati</taxon>
        <taxon>Actinomycetota</taxon>
        <taxon>Actinomycetes</taxon>
        <taxon>Kitasatosporales</taxon>
        <taxon>Streptomycetaceae</taxon>
        <taxon>Streptomyces</taxon>
    </lineage>
</organism>
<gene>
    <name evidence="2" type="ORF">GCM10010121_044760</name>
</gene>
<evidence type="ECO:0000313" key="2">
    <source>
        <dbReference type="EMBL" id="GGJ28450.1"/>
    </source>
</evidence>